<protein>
    <recommendedName>
        <fullName evidence="8">RNA-dependent RNA polymerase</fullName>
        <ecNumber evidence="8">2.7.7.48</ecNumber>
    </recommendedName>
</protein>
<evidence type="ECO:0000256" key="9">
    <source>
        <dbReference type="SAM" id="Phobius"/>
    </source>
</evidence>
<evidence type="ECO:0000259" key="13">
    <source>
        <dbReference type="Pfam" id="PF26252"/>
    </source>
</evidence>
<evidence type="ECO:0000256" key="1">
    <source>
        <dbReference type="ARBA" id="ARBA00005762"/>
    </source>
</evidence>
<dbReference type="GO" id="GO:0003723">
    <property type="term" value="F:RNA binding"/>
    <property type="evidence" value="ECO:0007669"/>
    <property type="project" value="UniProtKB-KW"/>
</dbReference>
<dbReference type="OrthoDB" id="6513042at2759"/>
<keyword evidence="6 8" id="KW-0943">RNA-mediated gene silencing</keyword>
<proteinExistence type="inferred from homology"/>
<dbReference type="InterPro" id="IPR057590">
    <property type="entry name" value="PH_RDR1/2-like"/>
</dbReference>
<evidence type="ECO:0000259" key="14">
    <source>
        <dbReference type="Pfam" id="PF26253"/>
    </source>
</evidence>
<reference evidence="15" key="1">
    <citation type="journal article" date="2014" name="Nat. Commun.">
        <title>Genome sequence of mungbean and insights into evolution within Vigna species.</title>
        <authorList>
            <person name="Kang Y.J."/>
            <person name="Kim S.K."/>
            <person name="Kim M.Y."/>
            <person name="Lestari P."/>
            <person name="Kim K.H."/>
            <person name="Ha B.K."/>
            <person name="Jun T.H."/>
            <person name="Hwang W.J."/>
            <person name="Lee T."/>
            <person name="Lee J."/>
            <person name="Shim S."/>
            <person name="Yoon M.Y."/>
            <person name="Jang Y.E."/>
            <person name="Han K.S."/>
            <person name="Taeprayoon P."/>
            <person name="Yoon N."/>
            <person name="Somta P."/>
            <person name="Tanya P."/>
            <person name="Kim K.S."/>
            <person name="Gwag J.G."/>
            <person name="Moon J.K."/>
            <person name="Lee Y.H."/>
            <person name="Park B.S."/>
            <person name="Bombarely A."/>
            <person name="Doyle J.J."/>
            <person name="Jackson S.A."/>
            <person name="Schafleitner R."/>
            <person name="Srinives P."/>
            <person name="Varshney R.K."/>
            <person name="Lee S.H."/>
        </authorList>
    </citation>
    <scope>NUCLEOTIDE SEQUENCE [LARGE SCALE GENOMIC DNA]</scope>
    <source>
        <strain evidence="15">cv. VC1973A</strain>
    </source>
</reference>
<evidence type="ECO:0000256" key="8">
    <source>
        <dbReference type="RuleBase" id="RU363098"/>
    </source>
</evidence>
<organism evidence="15 16">
    <name type="scientific">Vigna radiata var. radiata</name>
    <name type="common">Mung bean</name>
    <name type="synonym">Phaseolus aureus</name>
    <dbReference type="NCBI Taxonomy" id="3916"/>
    <lineage>
        <taxon>Eukaryota</taxon>
        <taxon>Viridiplantae</taxon>
        <taxon>Streptophyta</taxon>
        <taxon>Embryophyta</taxon>
        <taxon>Tracheophyta</taxon>
        <taxon>Spermatophyta</taxon>
        <taxon>Magnoliopsida</taxon>
        <taxon>eudicotyledons</taxon>
        <taxon>Gunneridae</taxon>
        <taxon>Pentapetalae</taxon>
        <taxon>rosids</taxon>
        <taxon>fabids</taxon>
        <taxon>Fabales</taxon>
        <taxon>Fabaceae</taxon>
        <taxon>Papilionoideae</taxon>
        <taxon>50 kb inversion clade</taxon>
        <taxon>NPAAA clade</taxon>
        <taxon>indigoferoid/millettioid clade</taxon>
        <taxon>Phaseoleae</taxon>
        <taxon>Vigna</taxon>
    </lineage>
</organism>
<evidence type="ECO:0000259" key="10">
    <source>
        <dbReference type="Pfam" id="PF05183"/>
    </source>
</evidence>
<dbReference type="Pfam" id="PF05183">
    <property type="entry name" value="RdRP"/>
    <property type="match status" value="1"/>
</dbReference>
<feature type="domain" description="RDR1/2-like RRM" evidence="12">
    <location>
        <begin position="45"/>
        <end position="126"/>
    </location>
</feature>
<keyword evidence="15" id="KW-1185">Reference proteome</keyword>
<feature type="domain" description="RDRP C-terminal head" evidence="14">
    <location>
        <begin position="997"/>
        <end position="1143"/>
    </location>
</feature>
<dbReference type="Pfam" id="PF26253">
    <property type="entry name" value="RdRP_head"/>
    <property type="match status" value="1"/>
</dbReference>
<dbReference type="InterPro" id="IPR007855">
    <property type="entry name" value="RDRP"/>
</dbReference>
<dbReference type="InterPro" id="IPR058763">
    <property type="entry name" value="RRM_RDR1/2-like"/>
</dbReference>
<name>A0A1S3VN49_VIGRR</name>
<feature type="domain" description="RDRP helical" evidence="13">
    <location>
        <begin position="302"/>
        <end position="386"/>
    </location>
</feature>
<feature type="domain" description="RDR1/2-like PH-like" evidence="11">
    <location>
        <begin position="143"/>
        <end position="279"/>
    </location>
</feature>
<dbReference type="GO" id="GO:0030422">
    <property type="term" value="P:siRNA processing"/>
    <property type="evidence" value="ECO:0007669"/>
    <property type="project" value="TreeGrafter"/>
</dbReference>
<accession>A0A1S3VN49</accession>
<dbReference type="EC" id="2.7.7.48" evidence="8"/>
<keyword evidence="9" id="KW-0812">Transmembrane</keyword>
<keyword evidence="9" id="KW-1133">Transmembrane helix</keyword>
<dbReference type="PANTHER" id="PTHR23079:SF27">
    <property type="entry name" value="RNA-DEPENDENT RNA POLYMERASE"/>
    <property type="match status" value="1"/>
</dbReference>
<dbReference type="KEGG" id="vra:106776843"/>
<evidence type="ECO:0000256" key="6">
    <source>
        <dbReference type="ARBA" id="ARBA00023158"/>
    </source>
</evidence>
<dbReference type="STRING" id="3916.A0A1S3VN49"/>
<evidence type="ECO:0000313" key="16">
    <source>
        <dbReference type="RefSeq" id="XP_014519796.2"/>
    </source>
</evidence>
<feature type="transmembrane region" description="Helical" evidence="9">
    <location>
        <begin position="1152"/>
        <end position="1172"/>
    </location>
</feature>
<keyword evidence="2 8" id="KW-0696">RNA-directed RNA polymerase</keyword>
<dbReference type="PANTHER" id="PTHR23079">
    <property type="entry name" value="RNA-DEPENDENT RNA POLYMERASE"/>
    <property type="match status" value="1"/>
</dbReference>
<evidence type="ECO:0000259" key="12">
    <source>
        <dbReference type="Pfam" id="PF26250"/>
    </source>
</evidence>
<comment type="catalytic activity">
    <reaction evidence="7 8">
        <text>RNA(n) + a ribonucleoside 5'-triphosphate = RNA(n+1) + diphosphate</text>
        <dbReference type="Rhea" id="RHEA:21248"/>
        <dbReference type="Rhea" id="RHEA-COMP:14527"/>
        <dbReference type="Rhea" id="RHEA-COMP:17342"/>
        <dbReference type="ChEBI" id="CHEBI:33019"/>
        <dbReference type="ChEBI" id="CHEBI:61557"/>
        <dbReference type="ChEBI" id="CHEBI:140395"/>
        <dbReference type="EC" id="2.7.7.48"/>
    </reaction>
</comment>
<reference evidence="16" key="2">
    <citation type="submission" date="2025-08" db="UniProtKB">
        <authorList>
            <consortium name="RefSeq"/>
        </authorList>
    </citation>
    <scope>IDENTIFICATION</scope>
    <source>
        <tissue evidence="16">Leaf</tissue>
    </source>
</reference>
<keyword evidence="5 8" id="KW-0694">RNA-binding</keyword>
<dbReference type="Proteomes" id="UP000087766">
    <property type="component" value="Chromosome 11"/>
</dbReference>
<comment type="similarity">
    <text evidence="1 8">Belongs to the RdRP family.</text>
</comment>
<comment type="function">
    <text evidence="8">Probably involved in the RNA silencing pathway and required for the generation of small interfering RNAs (siRNAs).</text>
</comment>
<gene>
    <name evidence="16" type="primary">LOC106776843</name>
</gene>
<dbReference type="GO" id="GO:0031380">
    <property type="term" value="C:nuclear RNA-directed RNA polymerase complex"/>
    <property type="evidence" value="ECO:0007669"/>
    <property type="project" value="TreeGrafter"/>
</dbReference>
<keyword evidence="3 8" id="KW-0808">Transferase</keyword>
<dbReference type="InterPro" id="IPR058751">
    <property type="entry name" value="RDRP_helical"/>
</dbReference>
<evidence type="ECO:0000256" key="7">
    <source>
        <dbReference type="ARBA" id="ARBA00048744"/>
    </source>
</evidence>
<dbReference type="GeneID" id="106776843"/>
<sequence length="1174" mass="135009">MSWVSQTTLRVESCSCCTLVVWLTWLTFLQDILQVNQSIETMCKTIRMHGFPATVSAEEVRKFLEQNTGPQTVHAVEVEQLKEEDPTTHVNVKFTDKKSVETILLLVTQNLSYGVHVLNATEIERDLLPKQRNFSHSLDDIAVHFGCQTSKNKLSVLWEHPSASVKFGSRLRKMYIFFHYLSVDYKLQISSESVSRIELHHSDDLTKKLLLFQLRNAPLIYEKDVSKSKYFKEACDNHWFRGVDFTPSCSIGQSSTLCFELPKSVEVPNFNQHYRNYNEVDDSVFTLERRHLGFSSNFNFVPIVIPPEGFNLPYKILFKINSLIQHGCLPVLAIDVNFFQLVDPGKVKLEYIESALHKLDQIKVCCYEPAQWLEKQYKKYSENSALPVSSTISLDDGLVYVHRVRVTPSKIYFCGPEVNLSNRVLRNYPEDTDNFLRVSFLDEDMDKLHSSDLVADMDRETKLHERVLATLKNGIEIGDKKFEFLAFSPSQLRDNSVWMVASRTGLTASDIRKWMGEFHEIRNVAKYAARLGQSFSSSRETVSVGRHEIKIIPDIEFRRGETRYCFSDGIGKISYELAQEVAEKCGCGDNTPSAFQIRYGGYKGVVAVDPTSSTKLSLRKSMCKYKSENTKLDVLAWSKYKPCYLNRQIIALLSTLGVQDRVFRKKQREVLNQLKMLSRRPLMVLDYMSTGEIAKVLKEMLICGFHPIKEPFLSMMLQTLYASKLQELQLKTRILVKKGRALLGCLDETRTLKYGEVFVQIAHQRNKQNLAMSSLSSNRNASNKSKHIVKGKVVVAKNPCLHPGDVRVLRAVDVPSLHHMVDCVVFPQKGRRPHPNECSGSDLDGDIYFVSWDPDLIPPRQENPMDHAASPVVNVDHDVTLQEVQEYFAHYIVKDRLGIVASAHMVFADKDPQKAMSPACIELAKLHSVAVDFAKSGVPAEIPQHLRVEEYPDFMEKADRPSYQSNSIIGKLYREVKNVAQHKSLTKPFTRRVARQSYDRDMEIDGFEKYTASASEYKNMYDFKLGNLMDYYGIETEAEIISGNILKMPKSFSERKDLEGINHAVMSLRKEARSWFNVMMKNKSNSQADDDAYAIASAWYHVTYHPRYWGSYNQGLNRDHFLSFPWCVHDTLMQIKKDKIRQRTFTMNHWKLLKLILLLLFFFLLWIIVPYLRT</sequence>
<feature type="domain" description="RDRP core" evidence="10">
    <location>
        <begin position="406"/>
        <end position="976"/>
    </location>
</feature>
<evidence type="ECO:0000256" key="2">
    <source>
        <dbReference type="ARBA" id="ARBA00022484"/>
    </source>
</evidence>
<dbReference type="Pfam" id="PF24823">
    <property type="entry name" value="PH_RDR2"/>
    <property type="match status" value="1"/>
</dbReference>
<dbReference type="GO" id="GO:0003968">
    <property type="term" value="F:RNA-directed RNA polymerase activity"/>
    <property type="evidence" value="ECO:0007669"/>
    <property type="project" value="UniProtKB-KW"/>
</dbReference>
<keyword evidence="4 8" id="KW-0548">Nucleotidyltransferase</keyword>
<dbReference type="InterPro" id="IPR057596">
    <property type="entry name" value="RDRP_core"/>
</dbReference>
<evidence type="ECO:0000259" key="11">
    <source>
        <dbReference type="Pfam" id="PF24823"/>
    </source>
</evidence>
<evidence type="ECO:0000256" key="5">
    <source>
        <dbReference type="ARBA" id="ARBA00022884"/>
    </source>
</evidence>
<evidence type="ECO:0000256" key="4">
    <source>
        <dbReference type="ARBA" id="ARBA00022695"/>
    </source>
</evidence>
<evidence type="ECO:0000256" key="3">
    <source>
        <dbReference type="ARBA" id="ARBA00022679"/>
    </source>
</evidence>
<keyword evidence="9" id="KW-0472">Membrane</keyword>
<evidence type="ECO:0000313" key="15">
    <source>
        <dbReference type="Proteomes" id="UP000087766"/>
    </source>
</evidence>
<dbReference type="RefSeq" id="XP_014519796.2">
    <property type="nucleotide sequence ID" value="XM_014664310.2"/>
</dbReference>
<dbReference type="InterPro" id="IPR058752">
    <property type="entry name" value="RDRP_C_head"/>
</dbReference>
<dbReference type="AlphaFoldDB" id="A0A1S3VN49"/>
<dbReference type="Pfam" id="PF26250">
    <property type="entry name" value="RRM_RdRP1_2"/>
    <property type="match status" value="1"/>
</dbReference>
<dbReference type="Pfam" id="PF26252">
    <property type="entry name" value="RdRP_helical"/>
    <property type="match status" value="1"/>
</dbReference>